<dbReference type="PANTHER" id="PTHR21248">
    <property type="entry name" value="CARDIOLIPIN SYNTHASE"/>
    <property type="match status" value="1"/>
</dbReference>
<protein>
    <recommendedName>
        <fullName evidence="12">Cardiolipin synthase</fullName>
        <ecNumber evidence="12">2.7.8.-</ecNumber>
    </recommendedName>
</protein>
<dbReference type="InterPro" id="IPR027379">
    <property type="entry name" value="CLS_N"/>
</dbReference>
<evidence type="ECO:0000256" key="8">
    <source>
        <dbReference type="ARBA" id="ARBA00023098"/>
    </source>
</evidence>
<keyword evidence="4" id="KW-0808">Transferase</keyword>
<comment type="subcellular location">
    <subcellularLocation>
        <location evidence="1">Cell membrane</location>
        <topology evidence="1">Multi-pass membrane protein</topology>
    </subcellularLocation>
</comment>
<evidence type="ECO:0000256" key="9">
    <source>
        <dbReference type="ARBA" id="ARBA00023136"/>
    </source>
</evidence>
<evidence type="ECO:0000256" key="11">
    <source>
        <dbReference type="ARBA" id="ARBA00023264"/>
    </source>
</evidence>
<dbReference type="SMART" id="SM00155">
    <property type="entry name" value="PLDc"/>
    <property type="match status" value="2"/>
</dbReference>
<evidence type="ECO:0000256" key="12">
    <source>
        <dbReference type="NCBIfam" id="TIGR04265"/>
    </source>
</evidence>
<keyword evidence="2" id="KW-1003">Cell membrane</keyword>
<evidence type="ECO:0000256" key="13">
    <source>
        <dbReference type="SAM" id="Phobius"/>
    </source>
</evidence>
<dbReference type="CDD" id="cd09158">
    <property type="entry name" value="PLDc_EcCLS_like_2"/>
    <property type="match status" value="1"/>
</dbReference>
<dbReference type="NCBIfam" id="TIGR04265">
    <property type="entry name" value="bac_cardiolipin"/>
    <property type="match status" value="1"/>
</dbReference>
<dbReference type="PANTHER" id="PTHR21248:SF22">
    <property type="entry name" value="PHOSPHOLIPASE D"/>
    <property type="match status" value="1"/>
</dbReference>
<dbReference type="InterPro" id="IPR001736">
    <property type="entry name" value="PLipase_D/transphosphatidylase"/>
</dbReference>
<accession>A0ABQ1P408</accession>
<feature type="transmembrane region" description="Helical" evidence="13">
    <location>
        <begin position="12"/>
        <end position="34"/>
    </location>
</feature>
<dbReference type="Pfam" id="PF13091">
    <property type="entry name" value="PLDc_2"/>
    <property type="match status" value="2"/>
</dbReference>
<evidence type="ECO:0000313" key="15">
    <source>
        <dbReference type="EMBL" id="GGC90517.1"/>
    </source>
</evidence>
<feature type="transmembrane region" description="Helical" evidence="13">
    <location>
        <begin position="46"/>
        <end position="65"/>
    </location>
</feature>
<gene>
    <name evidence="15" type="ORF">GCM10011512_16870</name>
</gene>
<dbReference type="SUPFAM" id="SSF56024">
    <property type="entry name" value="Phospholipase D/nuclease"/>
    <property type="match status" value="2"/>
</dbReference>
<evidence type="ECO:0000256" key="6">
    <source>
        <dbReference type="ARBA" id="ARBA00022737"/>
    </source>
</evidence>
<dbReference type="Proteomes" id="UP000597761">
    <property type="component" value="Unassembled WGS sequence"/>
</dbReference>
<evidence type="ECO:0000313" key="16">
    <source>
        <dbReference type="Proteomes" id="UP000597761"/>
    </source>
</evidence>
<evidence type="ECO:0000256" key="5">
    <source>
        <dbReference type="ARBA" id="ARBA00022692"/>
    </source>
</evidence>
<keyword evidence="16" id="KW-1185">Reference proteome</keyword>
<evidence type="ECO:0000256" key="4">
    <source>
        <dbReference type="ARBA" id="ARBA00022679"/>
    </source>
</evidence>
<dbReference type="InterPro" id="IPR022924">
    <property type="entry name" value="Cardiolipin_synthase"/>
</dbReference>
<evidence type="ECO:0000259" key="14">
    <source>
        <dbReference type="PROSITE" id="PS50035"/>
    </source>
</evidence>
<keyword evidence="8" id="KW-0443">Lipid metabolism</keyword>
<comment type="caution">
    <text evidence="15">The sequence shown here is derived from an EMBL/GenBank/DDBJ whole genome shotgun (WGS) entry which is preliminary data.</text>
</comment>
<proteinExistence type="predicted"/>
<feature type="domain" description="PLD phosphodiesterase" evidence="14">
    <location>
        <begin position="224"/>
        <end position="251"/>
    </location>
</feature>
<keyword evidence="7 13" id="KW-1133">Transmembrane helix</keyword>
<keyword evidence="3" id="KW-0444">Lipid biosynthesis</keyword>
<keyword evidence="10" id="KW-0594">Phospholipid biosynthesis</keyword>
<evidence type="ECO:0000256" key="3">
    <source>
        <dbReference type="ARBA" id="ARBA00022516"/>
    </source>
</evidence>
<keyword evidence="9 13" id="KW-0472">Membrane</keyword>
<keyword evidence="11" id="KW-1208">Phospholipid metabolism</keyword>
<sequence>MDLSIVNLSALPLGWAIAVAATEFVIRLVVLGIVPHKRRPSVALGWLLAIYLIPFVGLILFLLLGSHRLPRARREKQVEMNRLIRENSPPDAVIGDDRPLPIWVRSTAVMNDRLGALPMTAGNDLTLLDGYDTAYTAMVEAVRAARRYVHVEFYIAAEDPATAPLLDALDDAVARGVTVRFLLDHLGSAGYPGYPELVRRLDASGVQWARMLPFRPWKLEYTRPDLRNHRKIVVIDGDVAFTGSQNCIDRSYNKRRNRRRGLRWEDLWVHATGPVVDALNALFVTDWYSETDELLVHEAQDELPAEASGGLMCQVVPSGPGFENENNLRMINTVLYHAQERVDIVSPYFVPDESSLSAVTSAAQRGVRINLYVSEISDQFFVYHAQRSYYEELMEAGVTIYLYRSPTILHTKAILIDQEVAVVGSSNMDMRSFALNLEVSTLVHGGAFVTDLDRVVARYRANSAVLELDQWRQRPLGVKFLDNVCRLTSALM</sequence>
<dbReference type="Pfam" id="PF13396">
    <property type="entry name" value="PLDc_N"/>
    <property type="match status" value="1"/>
</dbReference>
<dbReference type="Gene3D" id="3.30.870.10">
    <property type="entry name" value="Endonuclease Chain A"/>
    <property type="match status" value="2"/>
</dbReference>
<evidence type="ECO:0000256" key="7">
    <source>
        <dbReference type="ARBA" id="ARBA00022989"/>
    </source>
</evidence>
<dbReference type="PROSITE" id="PS50035">
    <property type="entry name" value="PLD"/>
    <property type="match status" value="2"/>
</dbReference>
<keyword evidence="6" id="KW-0677">Repeat</keyword>
<dbReference type="InterPro" id="IPR025202">
    <property type="entry name" value="PLD-like_dom"/>
</dbReference>
<organism evidence="15 16">
    <name type="scientific">Tersicoccus solisilvae</name>
    <dbReference type="NCBI Taxonomy" id="1882339"/>
    <lineage>
        <taxon>Bacteria</taxon>
        <taxon>Bacillati</taxon>
        <taxon>Actinomycetota</taxon>
        <taxon>Actinomycetes</taxon>
        <taxon>Micrococcales</taxon>
        <taxon>Micrococcaceae</taxon>
        <taxon>Tersicoccus</taxon>
    </lineage>
</organism>
<dbReference type="EC" id="2.7.8.-" evidence="12"/>
<name>A0ABQ1P408_9MICC</name>
<evidence type="ECO:0000256" key="2">
    <source>
        <dbReference type="ARBA" id="ARBA00022475"/>
    </source>
</evidence>
<evidence type="ECO:0000256" key="1">
    <source>
        <dbReference type="ARBA" id="ARBA00004651"/>
    </source>
</evidence>
<reference evidence="16" key="1">
    <citation type="journal article" date="2019" name="Int. J. Syst. Evol. Microbiol.">
        <title>The Global Catalogue of Microorganisms (GCM) 10K type strain sequencing project: providing services to taxonomists for standard genome sequencing and annotation.</title>
        <authorList>
            <consortium name="The Broad Institute Genomics Platform"/>
            <consortium name="The Broad Institute Genome Sequencing Center for Infectious Disease"/>
            <person name="Wu L."/>
            <person name="Ma J."/>
        </authorList>
    </citation>
    <scope>NUCLEOTIDE SEQUENCE [LARGE SCALE GENOMIC DNA]</scope>
    <source>
        <strain evidence="16">CGMCC 1.15480</strain>
    </source>
</reference>
<keyword evidence="5 13" id="KW-0812">Transmembrane</keyword>
<dbReference type="EMBL" id="BMJI01000008">
    <property type="protein sequence ID" value="GGC90517.1"/>
    <property type="molecule type" value="Genomic_DNA"/>
</dbReference>
<evidence type="ECO:0000256" key="10">
    <source>
        <dbReference type="ARBA" id="ARBA00023209"/>
    </source>
</evidence>
<feature type="domain" description="PLD phosphodiesterase" evidence="14">
    <location>
        <begin position="405"/>
        <end position="432"/>
    </location>
</feature>